<dbReference type="InterPro" id="IPR013783">
    <property type="entry name" value="Ig-like_fold"/>
</dbReference>
<dbReference type="InterPro" id="IPR019931">
    <property type="entry name" value="LPXTG_anchor"/>
</dbReference>
<name>A0ABY1VM78_9ACTO</name>
<evidence type="ECO:0000256" key="6">
    <source>
        <dbReference type="SAM" id="Phobius"/>
    </source>
</evidence>
<dbReference type="InterPro" id="IPR041033">
    <property type="entry name" value="SpaA_PFL_dom_1"/>
</dbReference>
<dbReference type="Proteomes" id="UP000250006">
    <property type="component" value="Unassembled WGS sequence"/>
</dbReference>
<dbReference type="Pfam" id="PF17802">
    <property type="entry name" value="SpaA"/>
    <property type="match status" value="1"/>
</dbReference>
<reference evidence="9 10" key="1">
    <citation type="submission" date="2018-06" db="EMBL/GenBank/DDBJ databases">
        <authorList>
            <consortium name="Pathogen Informatics"/>
            <person name="Doyle S."/>
        </authorList>
    </citation>
    <scope>NUCLEOTIDE SEQUENCE [LARGE SCALE GENOMIC DNA]</scope>
    <source>
        <strain evidence="9 10">NCTC11535</strain>
    </source>
</reference>
<feature type="domain" description="Gram-positive cocci surface proteins LPxTG" evidence="8">
    <location>
        <begin position="546"/>
        <end position="582"/>
    </location>
</feature>
<evidence type="ECO:0000256" key="1">
    <source>
        <dbReference type="ARBA" id="ARBA00022512"/>
    </source>
</evidence>
<dbReference type="NCBIfam" id="TIGR01167">
    <property type="entry name" value="LPXTG_anchor"/>
    <property type="match status" value="1"/>
</dbReference>
<evidence type="ECO:0000256" key="7">
    <source>
        <dbReference type="SAM" id="SignalP"/>
    </source>
</evidence>
<keyword evidence="10" id="KW-1185">Reference proteome</keyword>
<dbReference type="InterPro" id="IPR048052">
    <property type="entry name" value="FM1-like"/>
</dbReference>
<evidence type="ECO:0000259" key="8">
    <source>
        <dbReference type="PROSITE" id="PS50847"/>
    </source>
</evidence>
<evidence type="ECO:0000313" key="10">
    <source>
        <dbReference type="Proteomes" id="UP000250006"/>
    </source>
</evidence>
<keyword evidence="6" id="KW-0472">Membrane</keyword>
<dbReference type="Pfam" id="PF16555">
    <property type="entry name" value="GramPos_pilinD1"/>
    <property type="match status" value="1"/>
</dbReference>
<keyword evidence="6" id="KW-0812">Transmembrane</keyword>
<keyword evidence="2" id="KW-0964">Secreted</keyword>
<evidence type="ECO:0000313" key="9">
    <source>
        <dbReference type="EMBL" id="SPT52928.1"/>
    </source>
</evidence>
<dbReference type="NCBIfam" id="NF033902">
    <property type="entry name" value="iso_D2_wall_anc"/>
    <property type="match status" value="1"/>
</dbReference>
<organism evidence="9 10">
    <name type="scientific">Actinomyces bovis</name>
    <dbReference type="NCBI Taxonomy" id="1658"/>
    <lineage>
        <taxon>Bacteria</taxon>
        <taxon>Bacillati</taxon>
        <taxon>Actinomycetota</taxon>
        <taxon>Actinomycetes</taxon>
        <taxon>Actinomycetales</taxon>
        <taxon>Actinomycetaceae</taxon>
        <taxon>Actinomyces</taxon>
    </lineage>
</organism>
<sequence length="582" mass="60901">MRTTTRLAAVRAAAAAGALAVGLAGLGLGATAYADQANINDQTPTSLTIHKHVKPGAGDTTKGRVDGTTAPTQKPVSGVVFKAYKIKLDLVNEADMAQLNANWKTLNDWAVAHPNLAASVCDPANLAAKTLDGLTLADDAAVEFVTEANGQVKKNLDKGAYLLCETDTTNAAVDGKKVNIVDKALPFVVTLPYADATDGAAASKWVYYVHAFPKNTPVDKPVKNVKVLDGSHGLGTGSQIEYTIDAVVPTIAGDSENFKYLNIYDKFAQGTTDISVSSVQVGEIGPDGAFAGADVPGDKYTKTDDSLNRFAQVHFNTVEGLQYLETIGGKTIRVTFRAKISELPTDGKIENTGNYIVDTESDPSNPGKPPVPPTPNNPPVTPPTNPDEDPKLPPTTTNNPTNKVVSNWGELKVIKRDAANNKQLQGATFEVYDATPETAFLPDCSNAVKTGNAISVEGKTTFKSDATGTLRIPGLFIDSKASAGADVTEPDHTTRCYVLVETAAPAGYVLPSGDAAMTKVKVSSGEVKPDAVLMDVKNTKSNVPQLPLTGASGQVLMMAGGAALVLLAGGTVAVARRRQAED</sequence>
<keyword evidence="3 7" id="KW-0732">Signal</keyword>
<dbReference type="EMBL" id="UAPQ01000001">
    <property type="protein sequence ID" value="SPT52928.1"/>
    <property type="molecule type" value="Genomic_DNA"/>
</dbReference>
<feature type="compositionally biased region" description="Pro residues" evidence="5">
    <location>
        <begin position="366"/>
        <end position="385"/>
    </location>
</feature>
<dbReference type="Gene3D" id="2.60.40.10">
    <property type="entry name" value="Immunoglobulins"/>
    <property type="match status" value="2"/>
</dbReference>
<evidence type="ECO:0000256" key="4">
    <source>
        <dbReference type="ARBA" id="ARBA00023088"/>
    </source>
</evidence>
<protein>
    <submittedName>
        <fullName evidence="9">Fimbrial subunit type 1</fullName>
    </submittedName>
</protein>
<proteinExistence type="predicted"/>
<keyword evidence="4" id="KW-0572">Peptidoglycan-anchor</keyword>
<dbReference type="RefSeq" id="WP_111835863.1">
    <property type="nucleotide sequence ID" value="NZ_UAPQ01000001.1"/>
</dbReference>
<evidence type="ECO:0000256" key="2">
    <source>
        <dbReference type="ARBA" id="ARBA00022525"/>
    </source>
</evidence>
<dbReference type="NCBIfam" id="TIGR04226">
    <property type="entry name" value="RrgB_K2N_iso_D2"/>
    <property type="match status" value="1"/>
</dbReference>
<feature type="region of interest" description="Disordered" evidence="5">
    <location>
        <begin position="347"/>
        <end position="404"/>
    </location>
</feature>
<comment type="caution">
    <text evidence="9">The sequence shown here is derived from an EMBL/GenBank/DDBJ whole genome shotgun (WGS) entry which is preliminary data.</text>
</comment>
<feature type="transmembrane region" description="Helical" evidence="6">
    <location>
        <begin position="555"/>
        <end position="575"/>
    </location>
</feature>
<dbReference type="Pfam" id="PF00746">
    <property type="entry name" value="Gram_pos_anchor"/>
    <property type="match status" value="1"/>
</dbReference>
<keyword evidence="6" id="KW-1133">Transmembrane helix</keyword>
<feature type="chain" id="PRO_5045227602" evidence="7">
    <location>
        <begin position="35"/>
        <end position="582"/>
    </location>
</feature>
<dbReference type="PROSITE" id="PS50847">
    <property type="entry name" value="GRAM_POS_ANCHORING"/>
    <property type="match status" value="1"/>
</dbReference>
<dbReference type="InterPro" id="IPR032364">
    <property type="entry name" value="GramPos_pilinD1_N"/>
</dbReference>
<keyword evidence="1" id="KW-0134">Cell wall</keyword>
<accession>A0ABY1VM78</accession>
<evidence type="ECO:0000256" key="5">
    <source>
        <dbReference type="SAM" id="MobiDB-lite"/>
    </source>
</evidence>
<evidence type="ECO:0000256" key="3">
    <source>
        <dbReference type="ARBA" id="ARBA00022729"/>
    </source>
</evidence>
<dbReference type="Gene3D" id="2.60.40.740">
    <property type="match status" value="1"/>
</dbReference>
<feature type="region of interest" description="Disordered" evidence="5">
    <location>
        <begin position="52"/>
        <end position="71"/>
    </location>
</feature>
<feature type="signal peptide" evidence="7">
    <location>
        <begin position="1"/>
        <end position="34"/>
    </location>
</feature>
<gene>
    <name evidence="9" type="ORF">NCTC11535_00582</name>
</gene>
<dbReference type="InterPro" id="IPR026466">
    <property type="entry name" value="Fim_isopep_form_D2_dom"/>
</dbReference>